<dbReference type="AlphaFoldDB" id="A0AAP3E570"/>
<accession>A0AAP3E570</accession>
<comment type="similarity">
    <text evidence="1">Belongs to the short-chain dehydrogenases/reductases (SDR) family.</text>
</comment>
<dbReference type="SMART" id="SM00822">
    <property type="entry name" value="PKS_KR"/>
    <property type="match status" value="1"/>
</dbReference>
<dbReference type="InterPro" id="IPR036291">
    <property type="entry name" value="NAD(P)-bd_dom_sf"/>
</dbReference>
<dbReference type="PRINTS" id="PR00080">
    <property type="entry name" value="SDRFAMILY"/>
</dbReference>
<dbReference type="InterPro" id="IPR002347">
    <property type="entry name" value="SDR_fam"/>
</dbReference>
<evidence type="ECO:0000313" key="5">
    <source>
        <dbReference type="Proteomes" id="UP001321047"/>
    </source>
</evidence>
<dbReference type="NCBIfam" id="NF005559">
    <property type="entry name" value="PRK07231.1"/>
    <property type="match status" value="1"/>
</dbReference>
<dbReference type="RefSeq" id="WP_342805712.1">
    <property type="nucleotide sequence ID" value="NZ_JAOPJZ010000001.1"/>
</dbReference>
<dbReference type="GO" id="GO:0016491">
    <property type="term" value="F:oxidoreductase activity"/>
    <property type="evidence" value="ECO:0007669"/>
    <property type="project" value="UniProtKB-KW"/>
</dbReference>
<dbReference type="EMBL" id="JAOPJZ010000001">
    <property type="protein sequence ID" value="MCU4750685.1"/>
    <property type="molecule type" value="Genomic_DNA"/>
</dbReference>
<dbReference type="Pfam" id="PF13561">
    <property type="entry name" value="adh_short_C2"/>
    <property type="match status" value="1"/>
</dbReference>
<dbReference type="Proteomes" id="UP001321047">
    <property type="component" value="Unassembled WGS sequence"/>
</dbReference>
<dbReference type="PROSITE" id="PS00061">
    <property type="entry name" value="ADH_SHORT"/>
    <property type="match status" value="1"/>
</dbReference>
<dbReference type="GO" id="GO:0032787">
    <property type="term" value="P:monocarboxylic acid metabolic process"/>
    <property type="evidence" value="ECO:0007669"/>
    <property type="project" value="UniProtKB-ARBA"/>
</dbReference>
<evidence type="ECO:0000313" key="4">
    <source>
        <dbReference type="EMBL" id="MCU4750685.1"/>
    </source>
</evidence>
<name>A0AAP3E570_9EURY</name>
<evidence type="ECO:0000256" key="1">
    <source>
        <dbReference type="ARBA" id="ARBA00006484"/>
    </source>
</evidence>
<dbReference type="SUPFAM" id="SSF51735">
    <property type="entry name" value="NAD(P)-binding Rossmann-fold domains"/>
    <property type="match status" value="1"/>
</dbReference>
<dbReference type="NCBIfam" id="NF009466">
    <property type="entry name" value="PRK12826.1-2"/>
    <property type="match status" value="1"/>
</dbReference>
<comment type="caution">
    <text evidence="4">The sequence shown here is derived from an EMBL/GenBank/DDBJ whole genome shotgun (WGS) entry which is preliminary data.</text>
</comment>
<feature type="domain" description="Ketoreductase" evidence="3">
    <location>
        <begin position="21"/>
        <end position="205"/>
    </location>
</feature>
<dbReference type="PRINTS" id="PR00081">
    <property type="entry name" value="GDHRDH"/>
</dbReference>
<sequence length="262" mass="28760">MSESLTLERLEPLERKPLADQTCLVTGSSRGIGREIALEFARCGADVVVNYASSGEKAREVRDHIEANDERAMAVGADVSDPDAVATMADEIREEFGSIDVLVNNAGITIDRTFENMTYEDWNRVMEVNLNGTFNCTKAFYDDIKNADRGRLINISSVVGQQGNYGQANYATSKGGLIAFTRTIALELAREGSTANCVAPGFTETDMLEKVPDRVREQIRGKIPLDRFADTEDIVGMVRFLASDHADYMTGQVIGINGGMEW</sequence>
<dbReference type="PANTHER" id="PTHR42879:SF2">
    <property type="entry name" value="3-OXOACYL-[ACYL-CARRIER-PROTEIN] REDUCTASE FABG"/>
    <property type="match status" value="1"/>
</dbReference>
<reference evidence="4 5" key="1">
    <citation type="submission" date="2022-09" db="EMBL/GenBank/DDBJ databases">
        <title>Enrichment on poylsaccharides allowed isolation of novel metabolic and taxonomic groups of Haloarchaea.</title>
        <authorList>
            <person name="Sorokin D.Y."/>
            <person name="Elcheninov A.G."/>
            <person name="Khizhniak T.V."/>
            <person name="Kolganova T.V."/>
            <person name="Kublanov I.V."/>
        </authorList>
    </citation>
    <scope>NUCLEOTIDE SEQUENCE [LARGE SCALE GENOMIC DNA]</scope>
    <source>
        <strain evidence="4 5">AArc-curdl1</strain>
    </source>
</reference>
<dbReference type="CDD" id="cd05333">
    <property type="entry name" value="BKR_SDR_c"/>
    <property type="match status" value="1"/>
</dbReference>
<keyword evidence="2" id="KW-0560">Oxidoreductase</keyword>
<evidence type="ECO:0000259" key="3">
    <source>
        <dbReference type="SMART" id="SM00822"/>
    </source>
</evidence>
<dbReference type="FunFam" id="3.40.50.720:FF:000173">
    <property type="entry name" value="3-oxoacyl-[acyl-carrier protein] reductase"/>
    <property type="match status" value="1"/>
</dbReference>
<protein>
    <submittedName>
        <fullName evidence="4">Beta-ketoacyl-ACP reductase</fullName>
    </submittedName>
</protein>
<dbReference type="InterPro" id="IPR020904">
    <property type="entry name" value="Sc_DH/Rdtase_CS"/>
</dbReference>
<dbReference type="InterPro" id="IPR057326">
    <property type="entry name" value="KR_dom"/>
</dbReference>
<dbReference type="InterPro" id="IPR050259">
    <property type="entry name" value="SDR"/>
</dbReference>
<gene>
    <name evidence="4" type="ORF">OB919_01615</name>
</gene>
<evidence type="ECO:0000256" key="2">
    <source>
        <dbReference type="ARBA" id="ARBA00023002"/>
    </source>
</evidence>
<organism evidence="4 5">
    <name type="scientific">Natronosalvus hydrolyticus</name>
    <dbReference type="NCBI Taxonomy" id="2979988"/>
    <lineage>
        <taxon>Archaea</taxon>
        <taxon>Methanobacteriati</taxon>
        <taxon>Methanobacteriota</taxon>
        <taxon>Stenosarchaea group</taxon>
        <taxon>Halobacteria</taxon>
        <taxon>Halobacteriales</taxon>
        <taxon>Natrialbaceae</taxon>
        <taxon>Natronosalvus</taxon>
    </lineage>
</organism>
<dbReference type="Gene3D" id="3.40.50.720">
    <property type="entry name" value="NAD(P)-binding Rossmann-like Domain"/>
    <property type="match status" value="1"/>
</dbReference>
<dbReference type="PANTHER" id="PTHR42879">
    <property type="entry name" value="3-OXOACYL-(ACYL-CARRIER-PROTEIN) REDUCTASE"/>
    <property type="match status" value="1"/>
</dbReference>
<proteinExistence type="inferred from homology"/>
<keyword evidence="5" id="KW-1185">Reference proteome</keyword>